<dbReference type="GO" id="GO:0003677">
    <property type="term" value="F:DNA binding"/>
    <property type="evidence" value="ECO:0007669"/>
    <property type="project" value="UniProtKB-KW"/>
</dbReference>
<dbReference type="InterPro" id="IPR010998">
    <property type="entry name" value="Integrase_recombinase_N"/>
</dbReference>
<accession>A0A5E4Y0U2</accession>
<dbReference type="GO" id="GO:0006310">
    <property type="term" value="P:DNA recombination"/>
    <property type="evidence" value="ECO:0007669"/>
    <property type="project" value="UniProtKB-KW"/>
</dbReference>
<dbReference type="Gene3D" id="1.10.443.10">
    <property type="entry name" value="Intergrase catalytic core"/>
    <property type="match status" value="1"/>
</dbReference>
<evidence type="ECO:0000313" key="3">
    <source>
        <dbReference type="EMBL" id="VVE41945.1"/>
    </source>
</evidence>
<dbReference type="GO" id="GO:0015074">
    <property type="term" value="P:DNA integration"/>
    <property type="evidence" value="ECO:0007669"/>
    <property type="project" value="InterPro"/>
</dbReference>
<dbReference type="InterPro" id="IPR013762">
    <property type="entry name" value="Integrase-like_cat_sf"/>
</dbReference>
<dbReference type="InterPro" id="IPR011010">
    <property type="entry name" value="DNA_brk_join_enz"/>
</dbReference>
<evidence type="ECO:0000313" key="4">
    <source>
        <dbReference type="Proteomes" id="UP000368474"/>
    </source>
</evidence>
<dbReference type="Proteomes" id="UP000368474">
    <property type="component" value="Unassembled WGS sequence"/>
</dbReference>
<keyword evidence="1" id="KW-0238">DNA-binding</keyword>
<evidence type="ECO:0000256" key="1">
    <source>
        <dbReference type="ARBA" id="ARBA00023125"/>
    </source>
</evidence>
<gene>
    <name evidence="3" type="ORF">PMO31116_04163</name>
</gene>
<keyword evidence="4" id="KW-1185">Reference proteome</keyword>
<protein>
    <submittedName>
        <fullName evidence="3">Phage-related integrase</fullName>
    </submittedName>
</protein>
<dbReference type="Gene3D" id="1.10.150.130">
    <property type="match status" value="1"/>
</dbReference>
<name>A0A5E4Y0U2_9BURK</name>
<sequence>MTKRRTSKPSPTRRERTSVPRLYKRTGVNKVSFIYLFPDGRGETLATAPVGDRSAINAAESSAKRRALDIQAGQIVSGSVGDMIDRFQKDYDGKHYRDQSKDGIAVRKSRYANLTKFFGRMSPASLKMVHGYQYLDARAAAGAPASANKDMAAMQTICNYAVRWGIIDVNPFVGLMLNETDVVRRDVTGSQVTRFYLWAVRQDLPFKTMGCAAMFAYLTGFRAAEVRPFHRSGIRDDGVLVESAKRKRGEEKIMKLRAWSPRLRLVVKRAQQGRRIPGMALFGNRKGQPYTRSGWGSVWQDAQFAWIASFDEAVRAEWNDPERRAAYLITGHPAYFTLNDGRPVAITEKLERREADVFDFAAHADPGTTMRHYDRRRVKKASPTK</sequence>
<organism evidence="3 4">
    <name type="scientific">Pandoraea morbifera</name>
    <dbReference type="NCBI Taxonomy" id="2508300"/>
    <lineage>
        <taxon>Bacteria</taxon>
        <taxon>Pseudomonadati</taxon>
        <taxon>Pseudomonadota</taxon>
        <taxon>Betaproteobacteria</taxon>
        <taxon>Burkholderiales</taxon>
        <taxon>Burkholderiaceae</taxon>
        <taxon>Pandoraea</taxon>
    </lineage>
</organism>
<proteinExistence type="predicted"/>
<reference evidence="3 4" key="1">
    <citation type="submission" date="2019-08" db="EMBL/GenBank/DDBJ databases">
        <authorList>
            <person name="Peeters C."/>
        </authorList>
    </citation>
    <scope>NUCLEOTIDE SEQUENCE [LARGE SCALE GENOMIC DNA]</scope>
    <source>
        <strain evidence="3 4">LMG 31116</strain>
    </source>
</reference>
<dbReference type="SUPFAM" id="SSF56349">
    <property type="entry name" value="DNA breaking-rejoining enzymes"/>
    <property type="match status" value="1"/>
</dbReference>
<dbReference type="AlphaFoldDB" id="A0A5E4Y0U2"/>
<keyword evidence="2" id="KW-0233">DNA recombination</keyword>
<dbReference type="EMBL" id="CABPSD010000016">
    <property type="protein sequence ID" value="VVE41945.1"/>
    <property type="molecule type" value="Genomic_DNA"/>
</dbReference>
<evidence type="ECO:0000256" key="2">
    <source>
        <dbReference type="ARBA" id="ARBA00023172"/>
    </source>
</evidence>